<feature type="domain" description="U3 small nucleolar RNA-associated protein 20 N-terminal" evidence="3">
    <location>
        <begin position="868"/>
        <end position="1510"/>
    </location>
</feature>
<dbReference type="PANTHER" id="PTHR17695">
    <property type="entry name" value="SMALL SUBUNIT PROCESSOME COMPONENT 20 HOMOLOG"/>
    <property type="match status" value="1"/>
</dbReference>
<dbReference type="EMBL" id="JAIFRP010004522">
    <property type="protein sequence ID" value="KAK2574916.1"/>
    <property type="molecule type" value="Genomic_DNA"/>
</dbReference>
<sequence length="2760" mass="317777">MKTKPTRHKEKNTFQFKTFSERVSEIDIDVFHRVAHRNEENEEEVETYFNQTLRKWNLLNLTEGYCSFKKQVREIVTLPQLLNKKQFIIDLLLEYVKKQDILFLQPILELVVAVAKDLQKDFYEYFPEFLNAISGLLQTKNTEQIEYAFTALAYLFKFLWRYLIKNVQTVLDLLLPLLADTQPDYIHNFAAESFAFVVRKVKDKEAFLRLLFKILENSPHGVSGYGRLLFEVIAGVQGQFHSCADHMLLLYFNALKDESINQDLAYSVLEQVINSILQNIHPSKCDVLWNTFLKVLEATPEEFKDASERKSSLQLTLCLMNMIVGHKKGKMLNNHIPVITKLVHMIDDFKTNNNILSEIINVLITILLSNIKLAQETSSYLLLKVMSINNIELLYSAVEKLINYSSFETLVLPHILKRFASIGLRSKEVKLLAKVIEQKAPPCLSGITFNKWTKFPLDIRNVSKESMDYLLQELNTISDSASLDAFWMLMIIPHFKVLPEDVKCVIKQQLLTIYQKILNYETAENNMRFDKLSFTFLLLLDTITHVCEADEFDEFTKSHDIQIINLLKNHNNDPFILNAIDLCLSYYNGSPYHDKFFNEEVFDILHNCIVQKLNSSNHQIRLIVTHLYSLFNDVTGIMLSKESTVKNPMELIYLAESIPVTVQQYRDKLLHLQSLSFESNAVDNLNSKYYEFPLRYLLGNLYINFSLLWNPVSKIIASYATKECNQFWPVFLSELKDTNITNLTFEPVCDCDMIINLQSKVYKTDDKPDHNNYKILLWKCMSHFINFCEMKNRDLTSLFIEFVNNNFFKSNSEDAKSCNIKKHEKLSANDNMDVEEEEDEDNTDETNEQNKKEDHTKLPVQSAMYKTKLLLAQMEIYAKIANPTVLYREAEMHKIYLDLLTSKNPDIQKAALNCLCTYKYKYLLPYKDNLYTLISEKNFKHELARFKVDTESNVILNEHRSGLIPILMRIVYAKMIMKTGMRTGGKSGGLLKRKIILRFLAGSQEDEMIMFVEMAFKPFHRYLPYSENANVDLNLLAQNILNSVDLTNVIPPKRLQSAVNLLGIMVEQFGARMSTKLLPYLLGILMCIKAMVTGILQRSDQVHSGYLSTIKNVRTNCIAIMARFFTHFENYEWKEHEIDAVFNIMVFPWLEKLPMEGIHSPTSLLKLFIAWSQNSRYYPLFIKHQKDNINITPLPYIIQLLLGTKTHSSVINAISEMIEKMLTIQDYGKVNTDPDQMDIDMPLVPLTPVLNNLLPVNDKFLSNGINYGSVILLPHVPNILEYMKKKLKNSSRGMNKTELTILSRISEFAEDPDTCDTLLGLILPVLIKKAITHESEDIITELIMTVTNLIKNVKAPEIHIRAITPLLGVISAAPARRLLIQLYNIIAERSAEENRQSIMQNYKLLEELNAWDRRWVDQPDFQRRLDAFSEINKLLEANEMTLNCGVSIIYNCFFFLKNESDLAMKDSAGQCLKDLGPNLARKYKDNPPDRRYLMDETILQLIKKGISSKSEALCLQSIGFLGHMSLECPEVHPVLRDLSLLCNKVDPEVDFFENMQHLQMHRRARALLKFCSVSKTLQKAPTPKTLTLFILPLASTYLCNEAYLNKNNIIDAAIETVGTVCRLLPWHHYEIILKYYLSKLRTNAQFQKQIIRLVVAILDAFHYDLSKYKSLEETAKKELVLPPSEKEPISKDNTEEKENDNDDENKDNAQIDEDTEETMDVELNNENIVEVEETNEKLETDLPIMQRQTVLSLYGSKRVIFSISKGLLPQLHRSILARTYKDSTHKVNKKKVIAEIEEEDLMRVPIALALVKLLQKLPEGILQSNLPGIFMKLCTFLKSRLESVRRTTREVLQKIMITVGPKYLHQLLKELNSLLTKGFQVHVLAYTIHSVLVVLKPHFQKCDIDKNMQSILSVCKIDLFGLSAEEKEVIGIVKNFSEAKSTKSYDIFHIMAEFVTESCLLDLLMPLKDVLLKTHSHKMVQKVVECLKNIVIGLADNTFIPLEQMLTFLNGIVTESIPELMATTKNPKLTPKEAEARSRQKPDCFIIAPEPKNKMGIKAVAKTTTDTNAHIMVEFGLKLYHIFLKREKISSAEFKPYLEPLVSILANCLKSQHVKLCSLALQCLNWTLKMDLAAVRELISDICTSIFDILHKYAAAGLSKGDNFDLVMTAFKCMSVLVRDVKHFTISTDQLKILLLYAEQDLHDSDKQATAFGLLKAIIKRKLVVPEMYTVMEKVAALSITSELEHVRLQSRNVFYSYLIEYPLGKHIDKHIAFYLFQLGYEMQYGRMSALQMIHNIITGFPLKNLSKHAGLIFLNASARLVNDDDPACRKLCAACLKDMLTRLPHNERDKIFDIVFTWLKDPQVIHRRLAAQLCGIFVVVEKENFESRLANILPILLQQFHDDIDAFKKPEPGRFVKLRSINEQNTKFQEGSNIKDPERLKDHHLFQVLQLLLKISAQCPGFLKNKKYIEEISSFAEHSQSLLAHPHMWVRLGATQLIGFILSVLDINKIVDLLENPEKELATDGYIYSNPVETLKSLTLDLIAQLQPDLMFEELADQVVKNLIFIARILQSIKGLPNTVNSTDENEDKDGNSLCLSWLMRRLRKSINIEVIQAPKSISVRNAVFKWIAGVVATIPMENLNPILFNLMSPLVREMSTTEESNAPLRRLAKEVASMIKKQIGSEEYTRLLSRVQQKLESKKTERRKIRTQQFVTDPELAAKRKIAKQQKKKESKKRKLETMKGKKPSRKRPKKEIDLENF</sequence>
<dbReference type="GO" id="GO:0032040">
    <property type="term" value="C:small-subunit processome"/>
    <property type="evidence" value="ECO:0007669"/>
    <property type="project" value="TreeGrafter"/>
</dbReference>
<proteinExistence type="predicted"/>
<evidence type="ECO:0000256" key="2">
    <source>
        <dbReference type="SAM" id="MobiDB-lite"/>
    </source>
</evidence>
<feature type="region of interest" description="Disordered" evidence="2">
    <location>
        <begin position="827"/>
        <end position="857"/>
    </location>
</feature>
<evidence type="ECO:0000313" key="7">
    <source>
        <dbReference type="Proteomes" id="UP001258017"/>
    </source>
</evidence>
<feature type="compositionally biased region" description="Acidic residues" evidence="2">
    <location>
        <begin position="832"/>
        <end position="847"/>
    </location>
</feature>
<dbReference type="Pfam" id="PF07539">
    <property type="entry name" value="UTP20_N"/>
    <property type="match status" value="1"/>
</dbReference>
<feature type="domain" description="U3 small nucleolar RNA-associated protein 20 C-terminal" evidence="5">
    <location>
        <begin position="2368"/>
        <end position="2739"/>
    </location>
</feature>
<dbReference type="Pfam" id="PF20416">
    <property type="entry name" value="UTP20"/>
    <property type="match status" value="1"/>
</dbReference>
<evidence type="ECO:0000256" key="1">
    <source>
        <dbReference type="SAM" id="Coils"/>
    </source>
</evidence>
<evidence type="ECO:0008006" key="8">
    <source>
        <dbReference type="Google" id="ProtNLM"/>
    </source>
</evidence>
<dbReference type="Proteomes" id="UP001258017">
    <property type="component" value="Unassembled WGS sequence"/>
</dbReference>
<evidence type="ECO:0000259" key="3">
    <source>
        <dbReference type="Pfam" id="PF07539"/>
    </source>
</evidence>
<feature type="compositionally biased region" description="Basic and acidic residues" evidence="2">
    <location>
        <begin position="1679"/>
        <end position="1696"/>
    </location>
</feature>
<feature type="coiled-coil region" evidence="1">
    <location>
        <begin position="1721"/>
        <end position="1748"/>
    </location>
</feature>
<dbReference type="InterPro" id="IPR011989">
    <property type="entry name" value="ARM-like"/>
</dbReference>
<keyword evidence="7" id="KW-1185">Reference proteome</keyword>
<feature type="compositionally biased region" description="Basic and acidic residues" evidence="2">
    <location>
        <begin position="848"/>
        <end position="857"/>
    </location>
</feature>
<reference evidence="6" key="2">
    <citation type="journal article" date="2023" name="Commun. Biol.">
        <title>Intrasexual cuticular hydrocarbon dimorphism in a wasp sheds light on hydrocarbon biosynthesis genes in Hymenoptera.</title>
        <authorList>
            <person name="Moris V.C."/>
            <person name="Podsiadlowski L."/>
            <person name="Martin S."/>
            <person name="Oeyen J.P."/>
            <person name="Donath A."/>
            <person name="Petersen M."/>
            <person name="Wilbrandt J."/>
            <person name="Misof B."/>
            <person name="Liedtke D."/>
            <person name="Thamm M."/>
            <person name="Scheiner R."/>
            <person name="Schmitt T."/>
            <person name="Niehuis O."/>
        </authorList>
    </citation>
    <scope>NUCLEOTIDE SEQUENCE</scope>
    <source>
        <strain evidence="6">GBR_01_08_01A</strain>
    </source>
</reference>
<dbReference type="InterPro" id="IPR052575">
    <property type="entry name" value="SSU_processome_comp_20"/>
</dbReference>
<dbReference type="Gene3D" id="1.25.10.10">
    <property type="entry name" value="Leucine-rich Repeat Variant"/>
    <property type="match status" value="3"/>
</dbReference>
<keyword evidence="1" id="KW-0175">Coiled coil</keyword>
<protein>
    <recommendedName>
        <fullName evidence="8">Small subunit processome component 20 homolog</fullName>
    </recommendedName>
</protein>
<name>A0AAD9R898_9HYME</name>
<evidence type="ECO:0000259" key="5">
    <source>
        <dbReference type="Pfam" id="PF23099"/>
    </source>
</evidence>
<gene>
    <name evidence="6" type="ORF">KPH14_002607</name>
</gene>
<evidence type="ECO:0000313" key="6">
    <source>
        <dbReference type="EMBL" id="KAK2574916.1"/>
    </source>
</evidence>
<dbReference type="PANTHER" id="PTHR17695:SF11">
    <property type="entry name" value="SMALL SUBUNIT PROCESSOME COMPONENT 20 HOMOLOG"/>
    <property type="match status" value="1"/>
</dbReference>
<dbReference type="InterPro" id="IPR057525">
    <property type="entry name" value="UTP20_C"/>
</dbReference>
<dbReference type="InterPro" id="IPR011430">
    <property type="entry name" value="UTP20_N"/>
</dbReference>
<feature type="compositionally biased region" description="Acidic residues" evidence="2">
    <location>
        <begin position="1697"/>
        <end position="1716"/>
    </location>
</feature>
<organism evidence="6 7">
    <name type="scientific">Odynerus spinipes</name>
    <dbReference type="NCBI Taxonomy" id="1348599"/>
    <lineage>
        <taxon>Eukaryota</taxon>
        <taxon>Metazoa</taxon>
        <taxon>Ecdysozoa</taxon>
        <taxon>Arthropoda</taxon>
        <taxon>Hexapoda</taxon>
        <taxon>Insecta</taxon>
        <taxon>Pterygota</taxon>
        <taxon>Neoptera</taxon>
        <taxon>Endopterygota</taxon>
        <taxon>Hymenoptera</taxon>
        <taxon>Apocrita</taxon>
        <taxon>Aculeata</taxon>
        <taxon>Vespoidea</taxon>
        <taxon>Vespidae</taxon>
        <taxon>Eumeninae</taxon>
        <taxon>Odynerus</taxon>
    </lineage>
</organism>
<dbReference type="GO" id="GO:0030686">
    <property type="term" value="C:90S preribosome"/>
    <property type="evidence" value="ECO:0007669"/>
    <property type="project" value="TreeGrafter"/>
</dbReference>
<feature type="domain" description="U3 small nucleolar RNA-associated protein 20" evidence="4">
    <location>
        <begin position="1797"/>
        <end position="2012"/>
    </location>
</feature>
<feature type="region of interest" description="Disordered" evidence="2">
    <location>
        <begin position="2718"/>
        <end position="2760"/>
    </location>
</feature>
<comment type="caution">
    <text evidence="6">The sequence shown here is derived from an EMBL/GenBank/DDBJ whole genome shotgun (WGS) entry which is preliminary data.</text>
</comment>
<dbReference type="Pfam" id="PF23099">
    <property type="entry name" value="UTP20_C"/>
    <property type="match status" value="1"/>
</dbReference>
<dbReference type="InterPro" id="IPR046523">
    <property type="entry name" value="UTP20_dom"/>
</dbReference>
<accession>A0AAD9R898</accession>
<feature type="region of interest" description="Disordered" evidence="2">
    <location>
        <begin position="1679"/>
        <end position="1716"/>
    </location>
</feature>
<reference evidence="6" key="1">
    <citation type="submission" date="2021-08" db="EMBL/GenBank/DDBJ databases">
        <authorList>
            <person name="Misof B."/>
            <person name="Oliver O."/>
            <person name="Podsiadlowski L."/>
            <person name="Donath A."/>
            <person name="Peters R."/>
            <person name="Mayer C."/>
            <person name="Rust J."/>
            <person name="Gunkel S."/>
            <person name="Lesny P."/>
            <person name="Martin S."/>
            <person name="Oeyen J.P."/>
            <person name="Petersen M."/>
            <person name="Panagiotis P."/>
            <person name="Wilbrandt J."/>
            <person name="Tanja T."/>
        </authorList>
    </citation>
    <scope>NUCLEOTIDE SEQUENCE</scope>
    <source>
        <strain evidence="6">GBR_01_08_01A</strain>
        <tissue evidence="6">Thorax + abdomen</tissue>
    </source>
</reference>
<dbReference type="SUPFAM" id="SSF48371">
    <property type="entry name" value="ARM repeat"/>
    <property type="match status" value="3"/>
</dbReference>
<dbReference type="InterPro" id="IPR016024">
    <property type="entry name" value="ARM-type_fold"/>
</dbReference>
<feature type="compositionally biased region" description="Basic residues" evidence="2">
    <location>
        <begin position="2721"/>
        <end position="2752"/>
    </location>
</feature>
<evidence type="ECO:0000259" key="4">
    <source>
        <dbReference type="Pfam" id="PF20416"/>
    </source>
</evidence>